<dbReference type="InterPro" id="IPR050251">
    <property type="entry name" value="HpcH-HpaI_aldolase"/>
</dbReference>
<dbReference type="OrthoDB" id="9802624at2"/>
<name>A0A7M3MA59_9BACT</name>
<accession>A0A7M3MA59</accession>
<evidence type="ECO:0000313" key="5">
    <source>
        <dbReference type="EMBL" id="TVM14363.1"/>
    </source>
</evidence>
<evidence type="ECO:0000256" key="1">
    <source>
        <dbReference type="ARBA" id="ARBA00005568"/>
    </source>
</evidence>
<dbReference type="PANTHER" id="PTHR30502">
    <property type="entry name" value="2-KETO-3-DEOXY-L-RHAMNONATE ALDOLASE"/>
    <property type="match status" value="1"/>
</dbReference>
<dbReference type="SUPFAM" id="SSF51621">
    <property type="entry name" value="Phosphoenolpyruvate/pyruvate domain"/>
    <property type="match status" value="1"/>
</dbReference>
<feature type="domain" description="HpcH/HpaI aldolase/citrate lyase" evidence="4">
    <location>
        <begin position="16"/>
        <end position="244"/>
    </location>
</feature>
<dbReference type="Pfam" id="PF03328">
    <property type="entry name" value="HpcH_HpaI"/>
    <property type="match status" value="1"/>
</dbReference>
<dbReference type="AlphaFoldDB" id="A0A7M3MA59"/>
<evidence type="ECO:0000259" key="4">
    <source>
        <dbReference type="Pfam" id="PF03328"/>
    </source>
</evidence>
<dbReference type="InterPro" id="IPR040442">
    <property type="entry name" value="Pyrv_kinase-like_dom_sf"/>
</dbReference>
<evidence type="ECO:0000256" key="2">
    <source>
        <dbReference type="ARBA" id="ARBA00022723"/>
    </source>
</evidence>
<sequence>MQTLKAKIESTGHVVGSFVNTASPVCAEIMARAGFDFLAVDAEHSPVDVPQAFSLFQAISAGNPQCAPLVRLPHTGWAEIKRYMDAGAAGVIAPLVKTRTQAEEVVDAVKYPPQGKRGVGYSRSNGYGAELTEHVQADNDATFVCLQVEHVDAVSNLSDILSVPGVDAVLVGPYDLSASMGLTAQFEHTDVVEAIKHVHHTCRAKGIVSGLHVVQPDPKVLAARVRDGYGFLSFGLDITFLTHACRQGLADIQSELASDE</sequence>
<dbReference type="Gene3D" id="3.20.20.60">
    <property type="entry name" value="Phosphoenolpyruvate-binding domains"/>
    <property type="match status" value="1"/>
</dbReference>
<reference evidence="5 6" key="1">
    <citation type="submission" date="2018-06" db="EMBL/GenBank/DDBJ databases">
        <title>Complete genome of Desulfovibrio indonesiensis P37SLT.</title>
        <authorList>
            <person name="Crispim J.S."/>
            <person name="Vidigal P.M.P."/>
            <person name="Silva L.C.F."/>
            <person name="Laguardia C.N."/>
            <person name="Araujo L.C."/>
            <person name="Dias R.S."/>
            <person name="Sousa M.P."/>
            <person name="Paula S.O."/>
            <person name="Silva C."/>
        </authorList>
    </citation>
    <scope>NUCLEOTIDE SEQUENCE [LARGE SCALE GENOMIC DNA]</scope>
    <source>
        <strain evidence="5 6">P37SLT</strain>
    </source>
</reference>
<keyword evidence="2" id="KW-0479">Metal-binding</keyword>
<evidence type="ECO:0000256" key="3">
    <source>
        <dbReference type="ARBA" id="ARBA00023239"/>
    </source>
</evidence>
<protein>
    <submittedName>
        <fullName evidence="5">2,4-dihydroxyhept-2-ene-1,7-dioic acid aldolase</fullName>
    </submittedName>
</protein>
<gene>
    <name evidence="5" type="ORF">DPQ33_17590</name>
</gene>
<dbReference type="Proteomes" id="UP000448292">
    <property type="component" value="Unassembled WGS sequence"/>
</dbReference>
<proteinExistence type="inferred from homology"/>
<dbReference type="GO" id="GO:0016832">
    <property type="term" value="F:aldehyde-lyase activity"/>
    <property type="evidence" value="ECO:0007669"/>
    <property type="project" value="TreeGrafter"/>
</dbReference>
<comment type="similarity">
    <text evidence="1">Belongs to the HpcH/HpaI aldolase family.</text>
</comment>
<keyword evidence="6" id="KW-1185">Reference proteome</keyword>
<dbReference type="InterPro" id="IPR015813">
    <property type="entry name" value="Pyrv/PenolPyrv_kinase-like_dom"/>
</dbReference>
<evidence type="ECO:0000313" key="6">
    <source>
        <dbReference type="Proteomes" id="UP000448292"/>
    </source>
</evidence>
<comment type="caution">
    <text evidence="5">The sequence shown here is derived from an EMBL/GenBank/DDBJ whole genome shotgun (WGS) entry which is preliminary data.</text>
</comment>
<dbReference type="GO" id="GO:0046872">
    <property type="term" value="F:metal ion binding"/>
    <property type="evidence" value="ECO:0007669"/>
    <property type="project" value="UniProtKB-KW"/>
</dbReference>
<organism evidence="5 6">
    <name type="scientific">Oceanidesulfovibrio indonesiensis</name>
    <dbReference type="NCBI Taxonomy" id="54767"/>
    <lineage>
        <taxon>Bacteria</taxon>
        <taxon>Pseudomonadati</taxon>
        <taxon>Thermodesulfobacteriota</taxon>
        <taxon>Desulfovibrionia</taxon>
        <taxon>Desulfovibrionales</taxon>
        <taxon>Desulfovibrionaceae</taxon>
        <taxon>Oceanidesulfovibrio</taxon>
    </lineage>
</organism>
<dbReference type="EMBL" id="QMIE01000025">
    <property type="protein sequence ID" value="TVM14363.1"/>
    <property type="molecule type" value="Genomic_DNA"/>
</dbReference>
<dbReference type="InterPro" id="IPR005000">
    <property type="entry name" value="Aldolase/citrate-lyase_domain"/>
</dbReference>
<keyword evidence="3" id="KW-0456">Lyase</keyword>
<dbReference type="PANTHER" id="PTHR30502:SF0">
    <property type="entry name" value="PHOSPHOENOLPYRUVATE CARBOXYLASE FAMILY PROTEIN"/>
    <property type="match status" value="1"/>
</dbReference>
<dbReference type="GO" id="GO:0005737">
    <property type="term" value="C:cytoplasm"/>
    <property type="evidence" value="ECO:0007669"/>
    <property type="project" value="TreeGrafter"/>
</dbReference>
<dbReference type="RefSeq" id="WP_144304534.1">
    <property type="nucleotide sequence ID" value="NZ_QMIE01000025.1"/>
</dbReference>